<dbReference type="CDD" id="cd04435">
    <property type="entry name" value="DEP_fRom2"/>
    <property type="match status" value="1"/>
</dbReference>
<dbReference type="InterPro" id="IPR001180">
    <property type="entry name" value="CNH_dom"/>
</dbReference>
<comment type="caution">
    <text evidence="6">The sequence shown here is derived from an EMBL/GenBank/DDBJ whole genome shotgun (WGS) entry which is preliminary data.</text>
</comment>
<dbReference type="InterPro" id="IPR052233">
    <property type="entry name" value="Rho-type_GEFs"/>
</dbReference>
<dbReference type="PANTHER" id="PTHR46572:SF2">
    <property type="entry name" value="RHO1 GDP-GTP EXCHANGE PROTEIN 1-RELATED"/>
    <property type="match status" value="1"/>
</dbReference>
<dbReference type="PROSITE" id="PS50010">
    <property type="entry name" value="DH_2"/>
    <property type="match status" value="1"/>
</dbReference>
<organism evidence="6 7">
    <name type="scientific">Crepidotus variabilis</name>
    <dbReference type="NCBI Taxonomy" id="179855"/>
    <lineage>
        <taxon>Eukaryota</taxon>
        <taxon>Fungi</taxon>
        <taxon>Dikarya</taxon>
        <taxon>Basidiomycota</taxon>
        <taxon>Agaricomycotina</taxon>
        <taxon>Agaricomycetes</taxon>
        <taxon>Agaricomycetidae</taxon>
        <taxon>Agaricales</taxon>
        <taxon>Agaricineae</taxon>
        <taxon>Crepidotaceae</taxon>
        <taxon>Crepidotus</taxon>
    </lineage>
</organism>
<gene>
    <name evidence="6" type="ORF">CPB83DRAFT_772247</name>
</gene>
<dbReference type="InterPro" id="IPR036390">
    <property type="entry name" value="WH_DNA-bd_sf"/>
</dbReference>
<dbReference type="SUPFAM" id="SSF50729">
    <property type="entry name" value="PH domain-like"/>
    <property type="match status" value="1"/>
</dbReference>
<dbReference type="Pfam" id="PF15405">
    <property type="entry name" value="PH_5"/>
    <property type="match status" value="1"/>
</dbReference>
<dbReference type="Gene3D" id="2.30.29.30">
    <property type="entry name" value="Pleckstrin-homology domain (PH domain)/Phosphotyrosine-binding domain (PTB)"/>
    <property type="match status" value="1"/>
</dbReference>
<dbReference type="InterPro" id="IPR011993">
    <property type="entry name" value="PH-like_dom_sf"/>
</dbReference>
<dbReference type="InterPro" id="IPR000219">
    <property type="entry name" value="DH_dom"/>
</dbReference>
<dbReference type="SMART" id="SM00049">
    <property type="entry name" value="DEP"/>
    <property type="match status" value="1"/>
</dbReference>
<dbReference type="GO" id="GO:0005085">
    <property type="term" value="F:guanyl-nucleotide exchange factor activity"/>
    <property type="evidence" value="ECO:0007669"/>
    <property type="project" value="UniProtKB-KW"/>
</dbReference>
<reference evidence="6" key="1">
    <citation type="submission" date="2020-11" db="EMBL/GenBank/DDBJ databases">
        <authorList>
            <consortium name="DOE Joint Genome Institute"/>
            <person name="Ahrendt S."/>
            <person name="Riley R."/>
            <person name="Andreopoulos W."/>
            <person name="Labutti K."/>
            <person name="Pangilinan J."/>
            <person name="Ruiz-Duenas F.J."/>
            <person name="Barrasa J.M."/>
            <person name="Sanchez-Garcia M."/>
            <person name="Camarero S."/>
            <person name="Miyauchi S."/>
            <person name="Serrano A."/>
            <person name="Linde D."/>
            <person name="Babiker R."/>
            <person name="Drula E."/>
            <person name="Ayuso-Fernandez I."/>
            <person name="Pacheco R."/>
            <person name="Padilla G."/>
            <person name="Ferreira P."/>
            <person name="Barriuso J."/>
            <person name="Kellner H."/>
            <person name="Castanera R."/>
            <person name="Alfaro M."/>
            <person name="Ramirez L."/>
            <person name="Pisabarro A.G."/>
            <person name="Kuo A."/>
            <person name="Tritt A."/>
            <person name="Lipzen A."/>
            <person name="He G."/>
            <person name="Yan M."/>
            <person name="Ng V."/>
            <person name="Cullen D."/>
            <person name="Martin F."/>
            <person name="Rosso M.-N."/>
            <person name="Henrissat B."/>
            <person name="Hibbett D."/>
            <person name="Martinez A.T."/>
            <person name="Grigoriev I.V."/>
        </authorList>
    </citation>
    <scope>NUCLEOTIDE SEQUENCE</scope>
    <source>
        <strain evidence="6">CBS 506.95</strain>
    </source>
</reference>
<accession>A0A9P6JM32</accession>
<sequence length="1013" mass="116218">MHEPAGRSSPTSMRGPVRKTPVVYPALLSRVAQAFRDRIPIADRTKDALTYKDAFDGREAVDKIAYIIKTTDRNLALLLGRALDAQKFFHDVTYDHRLRDSPNELYQFRTKLPSPFVSGDLPEADHTHDKPLLGSTPSRVRVHLFIISIQASDAIPLPSGVFTLLTDCYSPTCSRDQLCYSIACPRRLEQQARLNMKLQPGLSKQISRESLNDVPDDGSLWIHSVSQEIVNSVSEQEKRRQEAINEVIYTERDFVRDMEYLRDAWINRLKEDDVIPADRRTDFLAQVFWNIHDIIAVNTKLRDALSKRQKSYAVIDRIGDIFLEIAPHFGPFVSYGAHQLYGKYEFEKEKSSNLAFAQFVETTERLPESRKLELNAYLTKPTTRLARYPLLLEAVLKQTPADSLDKTTLPNVISIIRGFLSKVNAESGKTENRFNLLQLDQQLAFKPGEEVNLGLTDERREMIYKGSLSKRDGELQVYLLDHALVFTKYVKTKQVEQYKVYRRPIPLELLLVTSPQDEIQNGTGRSQRRNQALVRRSSFEREKDAQRNRSMPSVVSAVTIKNDNRGGMHWINFVHLGRKFYNLMLWANTPISHQKWLETIYKQQQAMRERSMVFDTIMLSEGFFHGPNKVNCAAPYSGGRRVVYGTDDGVYLSDLRESNQEPVKVLALLDVMQVDVLEDYQLLIVLSVTMMFAERQVITFPLEALDPLDPMAGLKRAKRISSHTSFFKAGFCLGRVLVCIVKSSQLSSTFKTLEPIDQNIRGRAKPTFKKLLQGGNDTLKPFREFYIPVESTSIHYLKTKLCVGCSRGFEIVDLESLDTQGLLDPLDDSLEFVRKRDNLRPMAIYRIHNEFLLCYDEFAFYVNKNGRRSRKEFMIHWEGMPTGFALHEPYVLAFEPSFVEIRHIESGLMKQVIQGSNLRLLFADTPPSVTNSQLHQYPQQNPYGQGYNPYAPPHPHQRQFPDQYPRHPQGVGRDEILIVSDDRVLALRPISQGVNQLQQRYNADNSSMISIPR</sequence>
<dbReference type="Proteomes" id="UP000807306">
    <property type="component" value="Unassembled WGS sequence"/>
</dbReference>
<dbReference type="Pfam" id="PF00610">
    <property type="entry name" value="DEP"/>
    <property type="match status" value="1"/>
</dbReference>
<dbReference type="SUPFAM" id="SSF46785">
    <property type="entry name" value="Winged helix' DNA-binding domain"/>
    <property type="match status" value="1"/>
</dbReference>
<evidence type="ECO:0000313" key="6">
    <source>
        <dbReference type="EMBL" id="KAF9525350.1"/>
    </source>
</evidence>
<evidence type="ECO:0000256" key="2">
    <source>
        <dbReference type="ARBA" id="ARBA00022658"/>
    </source>
</evidence>
<feature type="domain" description="CNH" evidence="5">
    <location>
        <begin position="627"/>
        <end position="928"/>
    </location>
</feature>
<dbReference type="AlphaFoldDB" id="A0A9P6JM32"/>
<dbReference type="Gene3D" id="1.20.900.10">
    <property type="entry name" value="Dbl homology (DH) domain"/>
    <property type="match status" value="1"/>
</dbReference>
<evidence type="ECO:0000259" key="4">
    <source>
        <dbReference type="PROSITE" id="PS50010"/>
    </source>
</evidence>
<dbReference type="InterPro" id="IPR036388">
    <property type="entry name" value="WH-like_DNA-bd_sf"/>
</dbReference>
<dbReference type="InterPro" id="IPR041675">
    <property type="entry name" value="PH_5"/>
</dbReference>
<feature type="region of interest" description="Disordered" evidence="3">
    <location>
        <begin position="518"/>
        <end position="553"/>
    </location>
</feature>
<name>A0A9P6JM32_9AGAR</name>
<evidence type="ECO:0000259" key="5">
    <source>
        <dbReference type="PROSITE" id="PS50219"/>
    </source>
</evidence>
<dbReference type="OrthoDB" id="2272012at2759"/>
<dbReference type="EMBL" id="MU157885">
    <property type="protein sequence ID" value="KAF9525350.1"/>
    <property type="molecule type" value="Genomic_DNA"/>
</dbReference>
<keyword evidence="2" id="KW-0344">Guanine-nucleotide releasing factor</keyword>
<dbReference type="Gene3D" id="1.10.10.10">
    <property type="entry name" value="Winged helix-like DNA-binding domain superfamily/Winged helix DNA-binding domain"/>
    <property type="match status" value="1"/>
</dbReference>
<dbReference type="PROSITE" id="PS50219">
    <property type="entry name" value="CNH"/>
    <property type="match status" value="1"/>
</dbReference>
<dbReference type="SMART" id="SM00325">
    <property type="entry name" value="RhoGEF"/>
    <property type="match status" value="1"/>
</dbReference>
<dbReference type="GO" id="GO:0035556">
    <property type="term" value="P:intracellular signal transduction"/>
    <property type="evidence" value="ECO:0007669"/>
    <property type="project" value="InterPro"/>
</dbReference>
<dbReference type="InterPro" id="IPR000591">
    <property type="entry name" value="DEP_dom"/>
</dbReference>
<keyword evidence="7" id="KW-1185">Reference proteome</keyword>
<dbReference type="Pfam" id="PF00621">
    <property type="entry name" value="RhoGEF"/>
    <property type="match status" value="1"/>
</dbReference>
<evidence type="ECO:0000256" key="1">
    <source>
        <dbReference type="ARBA" id="ARBA00022553"/>
    </source>
</evidence>
<dbReference type="SUPFAM" id="SSF48065">
    <property type="entry name" value="DBL homology domain (DH-domain)"/>
    <property type="match status" value="1"/>
</dbReference>
<protein>
    <submittedName>
        <fullName evidence="6">RhoGEF Rgf2</fullName>
    </submittedName>
</protein>
<dbReference type="SMART" id="SM00036">
    <property type="entry name" value="CNH"/>
    <property type="match status" value="1"/>
</dbReference>
<evidence type="ECO:0000256" key="3">
    <source>
        <dbReference type="SAM" id="MobiDB-lite"/>
    </source>
</evidence>
<feature type="compositionally biased region" description="Basic and acidic residues" evidence="3">
    <location>
        <begin position="537"/>
        <end position="547"/>
    </location>
</feature>
<dbReference type="CDD" id="cd00160">
    <property type="entry name" value="RhoGEF"/>
    <property type="match status" value="1"/>
</dbReference>
<proteinExistence type="predicted"/>
<feature type="domain" description="DH" evidence="4">
    <location>
        <begin position="239"/>
        <end position="426"/>
    </location>
</feature>
<evidence type="ECO:0000313" key="7">
    <source>
        <dbReference type="Proteomes" id="UP000807306"/>
    </source>
</evidence>
<dbReference type="Pfam" id="PF00780">
    <property type="entry name" value="CNH"/>
    <property type="match status" value="1"/>
</dbReference>
<keyword evidence="1" id="KW-0597">Phosphoprotein</keyword>
<dbReference type="PANTHER" id="PTHR46572">
    <property type="entry name" value="RHO1 GDP-GTP EXCHANGE PROTEIN 1-RELATED"/>
    <property type="match status" value="1"/>
</dbReference>
<dbReference type="InterPro" id="IPR035899">
    <property type="entry name" value="DBL_dom_sf"/>
</dbReference>